<dbReference type="InterPro" id="IPR050804">
    <property type="entry name" value="MCC"/>
</dbReference>
<dbReference type="EMBL" id="CACVBM020001829">
    <property type="protein sequence ID" value="CAA7060681.1"/>
    <property type="molecule type" value="Genomic_DNA"/>
</dbReference>
<organism evidence="3 4">
    <name type="scientific">Microthlaspi erraticum</name>
    <dbReference type="NCBI Taxonomy" id="1685480"/>
    <lineage>
        <taxon>Eukaryota</taxon>
        <taxon>Viridiplantae</taxon>
        <taxon>Streptophyta</taxon>
        <taxon>Embryophyta</taxon>
        <taxon>Tracheophyta</taxon>
        <taxon>Spermatophyta</taxon>
        <taxon>Magnoliopsida</taxon>
        <taxon>eudicotyledons</taxon>
        <taxon>Gunneridae</taxon>
        <taxon>Pentapetalae</taxon>
        <taxon>rosids</taxon>
        <taxon>malvids</taxon>
        <taxon>Brassicales</taxon>
        <taxon>Brassicaceae</taxon>
        <taxon>Coluteocarpeae</taxon>
        <taxon>Microthlaspi</taxon>
    </lineage>
</organism>
<dbReference type="PROSITE" id="PS50144">
    <property type="entry name" value="MATH"/>
    <property type="match status" value="1"/>
</dbReference>
<dbReference type="OrthoDB" id="1109639at2759"/>
<proteinExistence type="predicted"/>
<evidence type="ECO:0000259" key="2">
    <source>
        <dbReference type="PROSITE" id="PS50144"/>
    </source>
</evidence>
<dbReference type="CDD" id="cd00121">
    <property type="entry name" value="MATH"/>
    <property type="match status" value="1"/>
</dbReference>
<gene>
    <name evidence="3" type="ORF">MERR_LOCUS47917</name>
</gene>
<accession>A0A6D2L4Y8</accession>
<dbReference type="Gene3D" id="2.60.210.10">
    <property type="entry name" value="Apoptosis, Tumor Necrosis Factor Receptor Associated Protein 2, Chain A"/>
    <property type="match status" value="1"/>
</dbReference>
<dbReference type="Pfam" id="PF22486">
    <property type="entry name" value="MATH_2"/>
    <property type="match status" value="1"/>
</dbReference>
<evidence type="ECO:0000256" key="1">
    <source>
        <dbReference type="ARBA" id="ARBA00023054"/>
    </source>
</evidence>
<dbReference type="InterPro" id="IPR002083">
    <property type="entry name" value="MATH/TRAF_dom"/>
</dbReference>
<keyword evidence="4" id="KW-1185">Reference proteome</keyword>
<feature type="domain" description="MATH" evidence="2">
    <location>
        <begin position="6"/>
        <end position="135"/>
    </location>
</feature>
<dbReference type="Proteomes" id="UP000467841">
    <property type="component" value="Unassembled WGS sequence"/>
</dbReference>
<dbReference type="PANTHER" id="PTHR46236">
    <property type="entry name" value="TRAF-LIKE SUPERFAMILY PROTEIN"/>
    <property type="match status" value="1"/>
</dbReference>
<dbReference type="AlphaFoldDB" id="A0A6D2L4Y8"/>
<reference evidence="3" key="1">
    <citation type="submission" date="2020-01" db="EMBL/GenBank/DDBJ databases">
        <authorList>
            <person name="Mishra B."/>
        </authorList>
    </citation>
    <scope>NUCLEOTIDE SEQUENCE [LARGE SCALE GENOMIC DNA]</scope>
</reference>
<evidence type="ECO:0000313" key="3">
    <source>
        <dbReference type="EMBL" id="CAA7060681.1"/>
    </source>
</evidence>
<dbReference type="InterPro" id="IPR008974">
    <property type="entry name" value="TRAF-like"/>
</dbReference>
<keyword evidence="1" id="KW-0175">Coiled coil</keyword>
<evidence type="ECO:0000313" key="4">
    <source>
        <dbReference type="Proteomes" id="UP000467841"/>
    </source>
</evidence>
<name>A0A6D2L4Y8_9BRAS</name>
<protein>
    <recommendedName>
        <fullName evidence="2">MATH domain-containing protein</fullName>
    </recommendedName>
</protein>
<dbReference type="SUPFAM" id="SSF49599">
    <property type="entry name" value="TRAF domain-like"/>
    <property type="match status" value="1"/>
</dbReference>
<dbReference type="PANTHER" id="PTHR46236:SF4">
    <property type="entry name" value="MATH DOMAIN-CONTAINING PROTEIN"/>
    <property type="match status" value="1"/>
</dbReference>
<sequence>MERQVENKFVWVIKHAVSLLSIIESATFVIAGFKWRLSAHPKEGNIDFYFRYCGVADDPNHPLPACWRAYEKLRMKIINRLSETLSIVSGATDTEIYFNEKSPLWSYPCVLSPSKLLDRDGGFLENRELMIVVEEVAHVVHGASGPSDDYQLLSKFQESQGADENRPAKRIIDINGFRVPPTKNKSFMLASRKKKFVAVNGFHVLLSQVNTVKGIFQKYPDFASRFRFKNRHLRTKYISGVLVLIKTLCKPPVQLTYDALDEASYALSHAEKGGFDLDWLERMLDEVRAKKMKLDSGKARIREIMEELEASVDRWNVLKENLAKEKEDMSAARAPLSFDDVV</sequence>
<comment type="caution">
    <text evidence="3">The sequence shown here is derived from an EMBL/GenBank/DDBJ whole genome shotgun (WGS) entry which is preliminary data.</text>
</comment>